<evidence type="ECO:0000256" key="1">
    <source>
        <dbReference type="SAM" id="Phobius"/>
    </source>
</evidence>
<evidence type="ECO:0000313" key="2">
    <source>
        <dbReference type="EMBL" id="GAA4063996.1"/>
    </source>
</evidence>
<dbReference type="Proteomes" id="UP001501734">
    <property type="component" value="Unassembled WGS sequence"/>
</dbReference>
<reference evidence="3" key="1">
    <citation type="journal article" date="2019" name="Int. J. Syst. Evol. Microbiol.">
        <title>The Global Catalogue of Microorganisms (GCM) 10K type strain sequencing project: providing services to taxonomists for standard genome sequencing and annotation.</title>
        <authorList>
            <consortium name="The Broad Institute Genomics Platform"/>
            <consortium name="The Broad Institute Genome Sequencing Center for Infectious Disease"/>
            <person name="Wu L."/>
            <person name="Ma J."/>
        </authorList>
    </citation>
    <scope>NUCLEOTIDE SEQUENCE [LARGE SCALE GENOMIC DNA]</scope>
    <source>
        <strain evidence="3">JCM 17250</strain>
    </source>
</reference>
<keyword evidence="1" id="KW-0812">Transmembrane</keyword>
<gene>
    <name evidence="2" type="ORF">GCM10022410_08300</name>
</gene>
<keyword evidence="1" id="KW-0472">Membrane</keyword>
<keyword evidence="3" id="KW-1185">Reference proteome</keyword>
<organism evidence="2 3">
    <name type="scientific">Amphibacillus indicireducens</name>
    <dbReference type="NCBI Taxonomy" id="1076330"/>
    <lineage>
        <taxon>Bacteria</taxon>
        <taxon>Bacillati</taxon>
        <taxon>Bacillota</taxon>
        <taxon>Bacilli</taxon>
        <taxon>Bacillales</taxon>
        <taxon>Bacillaceae</taxon>
        <taxon>Amphibacillus</taxon>
    </lineage>
</organism>
<feature type="transmembrane region" description="Helical" evidence="1">
    <location>
        <begin position="21"/>
        <end position="40"/>
    </location>
</feature>
<name>A0ABP7VBW1_9BACI</name>
<protein>
    <submittedName>
        <fullName evidence="2">Uncharacterized protein</fullName>
    </submittedName>
</protein>
<evidence type="ECO:0000313" key="3">
    <source>
        <dbReference type="Proteomes" id="UP001501734"/>
    </source>
</evidence>
<sequence>MDQLKKLYISYLKLYKEGVEYSVWYVSGTLIFILLLYFTIPNQSEWLFPAVSILCLCHIYISGPIRAIAERKIKKY</sequence>
<proteinExistence type="predicted"/>
<feature type="transmembrane region" description="Helical" evidence="1">
    <location>
        <begin position="46"/>
        <end position="69"/>
    </location>
</feature>
<keyword evidence="1" id="KW-1133">Transmembrane helix</keyword>
<comment type="caution">
    <text evidence="2">The sequence shown here is derived from an EMBL/GenBank/DDBJ whole genome shotgun (WGS) entry which is preliminary data.</text>
</comment>
<dbReference type="EMBL" id="BAABDL010000045">
    <property type="protein sequence ID" value="GAA4063996.1"/>
    <property type="molecule type" value="Genomic_DNA"/>
</dbReference>
<accession>A0ABP7VBW1</accession>